<comment type="pathway">
    <text evidence="2">Purine metabolism; guanine degradation; xanthine from guanine: step 1/1.</text>
</comment>
<protein>
    <recommendedName>
        <fullName evidence="10">Probable guanine deaminase</fullName>
        <ecNumber evidence="4">3.5.4.3</ecNumber>
    </recommendedName>
    <alternativeName>
        <fullName evidence="11">Guanine aminohydrolase</fullName>
    </alternativeName>
</protein>
<dbReference type="EMBL" id="JAHLUH010000001">
    <property type="protein sequence ID" value="KAG7730966.1"/>
    <property type="molecule type" value="Genomic_DNA"/>
</dbReference>
<dbReference type="Pfam" id="PF01979">
    <property type="entry name" value="Amidohydro_1"/>
    <property type="match status" value="1"/>
</dbReference>
<keyword evidence="6" id="KW-0378">Hydrolase</keyword>
<name>A0AAN6DBD7_9ASCO</name>
<organism evidence="13 14">
    <name type="scientific">Ogataea haglerorum</name>
    <dbReference type="NCBI Taxonomy" id="1937702"/>
    <lineage>
        <taxon>Eukaryota</taxon>
        <taxon>Fungi</taxon>
        <taxon>Dikarya</taxon>
        <taxon>Ascomycota</taxon>
        <taxon>Saccharomycotina</taxon>
        <taxon>Pichiomycetes</taxon>
        <taxon>Pichiales</taxon>
        <taxon>Pichiaceae</taxon>
        <taxon>Ogataea</taxon>
    </lineage>
</organism>
<proteinExistence type="inferred from homology"/>
<dbReference type="GO" id="GO:0008270">
    <property type="term" value="F:zinc ion binding"/>
    <property type="evidence" value="ECO:0007669"/>
    <property type="project" value="TreeGrafter"/>
</dbReference>
<dbReference type="GO" id="GO:0008892">
    <property type="term" value="F:guanine deaminase activity"/>
    <property type="evidence" value="ECO:0007669"/>
    <property type="project" value="UniProtKB-EC"/>
</dbReference>
<evidence type="ECO:0000259" key="12">
    <source>
        <dbReference type="Pfam" id="PF01979"/>
    </source>
</evidence>
<dbReference type="GO" id="GO:0046098">
    <property type="term" value="P:guanine metabolic process"/>
    <property type="evidence" value="ECO:0007669"/>
    <property type="project" value="TreeGrafter"/>
</dbReference>
<comment type="cofactor">
    <cofactor evidence="1">
        <name>Zn(2+)</name>
        <dbReference type="ChEBI" id="CHEBI:29105"/>
    </cofactor>
</comment>
<dbReference type="Gene3D" id="3.20.20.140">
    <property type="entry name" value="Metal-dependent hydrolases"/>
    <property type="match status" value="1"/>
</dbReference>
<evidence type="ECO:0000256" key="6">
    <source>
        <dbReference type="ARBA" id="ARBA00022801"/>
    </source>
</evidence>
<dbReference type="PANTHER" id="PTHR11271">
    <property type="entry name" value="GUANINE DEAMINASE"/>
    <property type="match status" value="1"/>
</dbReference>
<keyword evidence="5" id="KW-0479">Metal-binding</keyword>
<evidence type="ECO:0000256" key="11">
    <source>
        <dbReference type="ARBA" id="ARBA00083147"/>
    </source>
</evidence>
<comment type="caution">
    <text evidence="13">The sequence shown here is derived from an EMBL/GenBank/DDBJ whole genome shotgun (WGS) entry which is preliminary data.</text>
</comment>
<dbReference type="FunFam" id="3.20.20.140:FF:000022">
    <property type="entry name" value="Guanine deaminase"/>
    <property type="match status" value="1"/>
</dbReference>
<evidence type="ECO:0000313" key="14">
    <source>
        <dbReference type="Proteomes" id="UP000738402"/>
    </source>
</evidence>
<evidence type="ECO:0000256" key="2">
    <source>
        <dbReference type="ARBA" id="ARBA00004984"/>
    </source>
</evidence>
<evidence type="ECO:0000256" key="5">
    <source>
        <dbReference type="ARBA" id="ARBA00022723"/>
    </source>
</evidence>
<gene>
    <name evidence="13" type="ORF">KL933_000761</name>
</gene>
<keyword evidence="7" id="KW-0862">Zinc</keyword>
<comment type="similarity">
    <text evidence="3">Belongs to the metallo-dependent hydrolases superfamily. ATZ/TRZ family.</text>
</comment>
<sequence>MLQSKALQTIGFTVYYGMLVHTPNFGDLEVIPNARIGVDSRGIIIYIATGPLMTTIEGEAQSYDPSVQSISVVDISTFGFKKFFIPGFIDTHIHAPQFPNCGVFGNSTLFSWLTKYTYPVEMALEDPLKATDVYDRVVQKTLSNGTTFCAYYATIHTTATNILADCAFKHGQRAYIGRSCMDCAKKEYTDHGLEDGMQSTRTVIEHVKKIDPDYSLIKPILSPRNANKCSPDFMLWLAEQTREQNLPIQAHLSETEDEVEQILKMFPNCKTYTEIYDSHKLLTENTILGHCIFLETEELKLINERKSSISHCPTSNSCLTSGEARLRWIIDSGSKVGLGTDISGGFSPSMLTTARHAVLVSRHVAMKTKSDHDKISVNESLYLATLGGAKVIGMDREFGSFAVGKKWDCQLIDLDTEGSPVDLFDFLNPSNEGLLSGDPSHISKFQDLIDKWVFNGDDRNVRKVYVNGRCVLDKD</sequence>
<dbReference type="InterPro" id="IPR006680">
    <property type="entry name" value="Amidohydro-rel"/>
</dbReference>
<evidence type="ECO:0000256" key="9">
    <source>
        <dbReference type="ARBA" id="ARBA00056079"/>
    </source>
</evidence>
<evidence type="ECO:0000256" key="1">
    <source>
        <dbReference type="ARBA" id="ARBA00001947"/>
    </source>
</evidence>
<evidence type="ECO:0000256" key="4">
    <source>
        <dbReference type="ARBA" id="ARBA00012781"/>
    </source>
</evidence>
<evidence type="ECO:0000313" key="13">
    <source>
        <dbReference type="EMBL" id="KAG7730966.1"/>
    </source>
</evidence>
<dbReference type="EC" id="3.5.4.3" evidence="4"/>
<reference evidence="13" key="1">
    <citation type="journal article" date="2021" name="G3 (Bethesda)">
        <title>Genomic diversity, chromosomal rearrangements, and interspecies hybridization in the ogataea polymorpha species complex.</title>
        <authorList>
            <person name="Hanson S.J."/>
            <person name="Cinneide E.O."/>
            <person name="Salzberg L.I."/>
            <person name="Wolfe K.H."/>
            <person name="McGowan J."/>
            <person name="Fitzpatrick D.A."/>
            <person name="Matlin K."/>
        </authorList>
    </citation>
    <scope>NUCLEOTIDE SEQUENCE</scope>
    <source>
        <strain evidence="13">83-405-1</strain>
    </source>
</reference>
<dbReference type="Proteomes" id="UP000738402">
    <property type="component" value="Unassembled WGS sequence"/>
</dbReference>
<comment type="function">
    <text evidence="9">Catalyzes the hydrolytic deamination of guanine, producing xanthine and ammonia.</text>
</comment>
<dbReference type="InterPro" id="IPR011059">
    <property type="entry name" value="Metal-dep_hydrolase_composite"/>
</dbReference>
<evidence type="ECO:0000256" key="3">
    <source>
        <dbReference type="ARBA" id="ARBA00006745"/>
    </source>
</evidence>
<dbReference type="GO" id="GO:0005829">
    <property type="term" value="C:cytosol"/>
    <property type="evidence" value="ECO:0007669"/>
    <property type="project" value="TreeGrafter"/>
</dbReference>
<feature type="domain" description="Amidohydrolase-related" evidence="12">
    <location>
        <begin position="85"/>
        <end position="471"/>
    </location>
</feature>
<evidence type="ECO:0000256" key="7">
    <source>
        <dbReference type="ARBA" id="ARBA00022833"/>
    </source>
</evidence>
<evidence type="ECO:0000256" key="8">
    <source>
        <dbReference type="ARBA" id="ARBA00051148"/>
    </source>
</evidence>
<accession>A0AAN6DBD7</accession>
<evidence type="ECO:0000256" key="10">
    <source>
        <dbReference type="ARBA" id="ARBA00069860"/>
    </source>
</evidence>
<dbReference type="InterPro" id="IPR032466">
    <property type="entry name" value="Metal_Hydrolase"/>
</dbReference>
<dbReference type="PANTHER" id="PTHR11271:SF6">
    <property type="entry name" value="GUANINE DEAMINASE"/>
    <property type="match status" value="1"/>
</dbReference>
<dbReference type="SUPFAM" id="SSF51556">
    <property type="entry name" value="Metallo-dependent hydrolases"/>
    <property type="match status" value="1"/>
</dbReference>
<dbReference type="InterPro" id="IPR051607">
    <property type="entry name" value="Metallo-dep_hydrolases"/>
</dbReference>
<dbReference type="Gene3D" id="2.30.40.10">
    <property type="entry name" value="Urease, subunit C, domain 1"/>
    <property type="match status" value="1"/>
</dbReference>
<dbReference type="AlphaFoldDB" id="A0AAN6DBD7"/>
<comment type="catalytic activity">
    <reaction evidence="8">
        <text>guanine + H2O + H(+) = xanthine + NH4(+)</text>
        <dbReference type="Rhea" id="RHEA:14665"/>
        <dbReference type="ChEBI" id="CHEBI:15377"/>
        <dbReference type="ChEBI" id="CHEBI:15378"/>
        <dbReference type="ChEBI" id="CHEBI:16235"/>
        <dbReference type="ChEBI" id="CHEBI:17712"/>
        <dbReference type="ChEBI" id="CHEBI:28938"/>
        <dbReference type="EC" id="3.5.4.3"/>
    </reaction>
</comment>